<feature type="non-terminal residue" evidence="1">
    <location>
        <position position="1"/>
    </location>
</feature>
<keyword evidence="1" id="KW-0808">Transferase</keyword>
<sequence length="41" mass="4470">PAMERIEKFMKIASSSGTMIFPRNSRGADILAACGQLRESV</sequence>
<dbReference type="EC" id="2.1.1.192" evidence="1"/>
<dbReference type="Gene3D" id="3.20.20.70">
    <property type="entry name" value="Aldolase class I"/>
    <property type="match status" value="1"/>
</dbReference>
<gene>
    <name evidence="1" type="ORF">MNBD_NITROSPINAE02-168</name>
</gene>
<dbReference type="EMBL" id="UOGE01000057">
    <property type="protein sequence ID" value="VAX20485.1"/>
    <property type="molecule type" value="Genomic_DNA"/>
</dbReference>
<accession>A0A3B1CNJ3</accession>
<name>A0A3B1CNJ3_9ZZZZ</name>
<proteinExistence type="predicted"/>
<keyword evidence="1" id="KW-0489">Methyltransferase</keyword>
<dbReference type="GO" id="GO:0008168">
    <property type="term" value="F:methyltransferase activity"/>
    <property type="evidence" value="ECO:0007669"/>
    <property type="project" value="UniProtKB-KW"/>
</dbReference>
<dbReference type="AlphaFoldDB" id="A0A3B1CNJ3"/>
<organism evidence="1">
    <name type="scientific">hydrothermal vent metagenome</name>
    <dbReference type="NCBI Taxonomy" id="652676"/>
    <lineage>
        <taxon>unclassified sequences</taxon>
        <taxon>metagenomes</taxon>
        <taxon>ecological metagenomes</taxon>
    </lineage>
</organism>
<protein>
    <submittedName>
        <fullName evidence="1">23S rRNA (Adenine(2503)-C(2))-methyltransferase @ tRNA (Adenine(37)-C(2))-methyltransferase</fullName>
        <ecNumber evidence="1">2.1.1.192</ecNumber>
    </submittedName>
</protein>
<dbReference type="GO" id="GO:0032259">
    <property type="term" value="P:methylation"/>
    <property type="evidence" value="ECO:0007669"/>
    <property type="project" value="UniProtKB-KW"/>
</dbReference>
<evidence type="ECO:0000313" key="1">
    <source>
        <dbReference type="EMBL" id="VAX20485.1"/>
    </source>
</evidence>
<reference evidence="1" key="1">
    <citation type="submission" date="2018-06" db="EMBL/GenBank/DDBJ databases">
        <authorList>
            <person name="Zhirakovskaya E."/>
        </authorList>
    </citation>
    <scope>NUCLEOTIDE SEQUENCE</scope>
</reference>
<dbReference type="InterPro" id="IPR013785">
    <property type="entry name" value="Aldolase_TIM"/>
</dbReference>